<keyword evidence="3" id="KW-1185">Reference proteome</keyword>
<reference evidence="2 3" key="1">
    <citation type="journal article" date="2023" name="Plants (Basel)">
        <title>Bridging the Gap: Combining Genomics and Transcriptomics Approaches to Understand Stylosanthes scabra, an Orphan Legume from the Brazilian Caatinga.</title>
        <authorList>
            <person name="Ferreira-Neto J.R.C."/>
            <person name="da Silva M.D."/>
            <person name="Binneck E."/>
            <person name="de Melo N.F."/>
            <person name="da Silva R.H."/>
            <person name="de Melo A.L.T.M."/>
            <person name="Pandolfi V."/>
            <person name="Bustamante F.O."/>
            <person name="Brasileiro-Vidal A.C."/>
            <person name="Benko-Iseppon A.M."/>
        </authorList>
    </citation>
    <scope>NUCLEOTIDE SEQUENCE [LARGE SCALE GENOMIC DNA]</scope>
    <source>
        <tissue evidence="2">Leaves</tissue>
    </source>
</reference>
<dbReference type="Proteomes" id="UP001341840">
    <property type="component" value="Unassembled WGS sequence"/>
</dbReference>
<comment type="caution">
    <text evidence="2">The sequence shown here is derived from an EMBL/GenBank/DDBJ whole genome shotgun (WGS) entry which is preliminary data.</text>
</comment>
<evidence type="ECO:0000313" key="3">
    <source>
        <dbReference type="Proteomes" id="UP001341840"/>
    </source>
</evidence>
<feature type="region of interest" description="Disordered" evidence="1">
    <location>
        <begin position="1"/>
        <end position="47"/>
    </location>
</feature>
<organism evidence="2 3">
    <name type="scientific">Stylosanthes scabra</name>
    <dbReference type="NCBI Taxonomy" id="79078"/>
    <lineage>
        <taxon>Eukaryota</taxon>
        <taxon>Viridiplantae</taxon>
        <taxon>Streptophyta</taxon>
        <taxon>Embryophyta</taxon>
        <taxon>Tracheophyta</taxon>
        <taxon>Spermatophyta</taxon>
        <taxon>Magnoliopsida</taxon>
        <taxon>eudicotyledons</taxon>
        <taxon>Gunneridae</taxon>
        <taxon>Pentapetalae</taxon>
        <taxon>rosids</taxon>
        <taxon>fabids</taxon>
        <taxon>Fabales</taxon>
        <taxon>Fabaceae</taxon>
        <taxon>Papilionoideae</taxon>
        <taxon>50 kb inversion clade</taxon>
        <taxon>dalbergioids sensu lato</taxon>
        <taxon>Dalbergieae</taxon>
        <taxon>Pterocarpus clade</taxon>
        <taxon>Stylosanthes</taxon>
    </lineage>
</organism>
<gene>
    <name evidence="2" type="ORF">PIB30_001610</name>
</gene>
<proteinExistence type="predicted"/>
<feature type="compositionally biased region" description="Polar residues" evidence="1">
    <location>
        <begin position="28"/>
        <end position="40"/>
    </location>
</feature>
<name>A0ABU6S2P2_9FABA</name>
<dbReference type="EMBL" id="JASCZI010060418">
    <property type="protein sequence ID" value="MED6130524.1"/>
    <property type="molecule type" value="Genomic_DNA"/>
</dbReference>
<protein>
    <submittedName>
        <fullName evidence="2">Uncharacterized protein</fullName>
    </submittedName>
</protein>
<evidence type="ECO:0000256" key="1">
    <source>
        <dbReference type="SAM" id="MobiDB-lite"/>
    </source>
</evidence>
<sequence>MPSRTEESQEMRGQLTSRLPECYGNAERNGTNSLPQQGSRRTLGKEQLQMEMSLRIVKKKVLMRTHQTTPCARIQCAGTSDSDSEQVPEYVPGEGAGIEEDEEVLKYVPGAEPMGEEEDGVPNYVPGKSEKDPRRILRGTRGGSRGGS</sequence>
<accession>A0ABU6S2P2</accession>
<evidence type="ECO:0000313" key="2">
    <source>
        <dbReference type="EMBL" id="MED6130524.1"/>
    </source>
</evidence>
<feature type="region of interest" description="Disordered" evidence="1">
    <location>
        <begin position="76"/>
        <end position="148"/>
    </location>
</feature>
<feature type="compositionally biased region" description="Basic and acidic residues" evidence="1">
    <location>
        <begin position="1"/>
        <end position="10"/>
    </location>
</feature>